<evidence type="ECO:0000313" key="3">
    <source>
        <dbReference type="Proteomes" id="UP000594454"/>
    </source>
</evidence>
<reference evidence="2 3" key="1">
    <citation type="submission" date="2020-11" db="EMBL/GenBank/DDBJ databases">
        <authorList>
            <person name="Wallbank WR R."/>
            <person name="Pardo Diaz C."/>
            <person name="Kozak K."/>
            <person name="Martin S."/>
            <person name="Jiggins C."/>
            <person name="Moest M."/>
            <person name="Warren A I."/>
            <person name="Generalovic N T."/>
            <person name="Byers J.R.P. K."/>
            <person name="Montejo-Kovacevich G."/>
            <person name="Yen C E."/>
        </authorList>
    </citation>
    <scope>NUCLEOTIDE SEQUENCE [LARGE SCALE GENOMIC DNA]</scope>
</reference>
<dbReference type="InParanoid" id="A0A7R8UCL9"/>
<dbReference type="Proteomes" id="UP000594454">
    <property type="component" value="Chromosome 1"/>
</dbReference>
<name>A0A7R8UCL9_HERIL</name>
<feature type="transmembrane region" description="Helical" evidence="1">
    <location>
        <begin position="36"/>
        <end position="56"/>
    </location>
</feature>
<protein>
    <submittedName>
        <fullName evidence="2">Uncharacterized protein</fullName>
    </submittedName>
</protein>
<gene>
    <name evidence="2" type="ORF">HERILL_LOCUS1513</name>
</gene>
<keyword evidence="3" id="KW-1185">Reference proteome</keyword>
<evidence type="ECO:0000313" key="2">
    <source>
        <dbReference type="EMBL" id="CAD7078233.1"/>
    </source>
</evidence>
<proteinExistence type="predicted"/>
<keyword evidence="1" id="KW-0812">Transmembrane</keyword>
<keyword evidence="1" id="KW-1133">Transmembrane helix</keyword>
<accession>A0A7R8UCL9</accession>
<keyword evidence="1" id="KW-0472">Membrane</keyword>
<evidence type="ECO:0000256" key="1">
    <source>
        <dbReference type="SAM" id="Phobius"/>
    </source>
</evidence>
<organism evidence="2 3">
    <name type="scientific">Hermetia illucens</name>
    <name type="common">Black soldier fly</name>
    <dbReference type="NCBI Taxonomy" id="343691"/>
    <lineage>
        <taxon>Eukaryota</taxon>
        <taxon>Metazoa</taxon>
        <taxon>Ecdysozoa</taxon>
        <taxon>Arthropoda</taxon>
        <taxon>Hexapoda</taxon>
        <taxon>Insecta</taxon>
        <taxon>Pterygota</taxon>
        <taxon>Neoptera</taxon>
        <taxon>Endopterygota</taxon>
        <taxon>Diptera</taxon>
        <taxon>Brachycera</taxon>
        <taxon>Stratiomyomorpha</taxon>
        <taxon>Stratiomyidae</taxon>
        <taxon>Hermetiinae</taxon>
        <taxon>Hermetia</taxon>
    </lineage>
</organism>
<dbReference type="EMBL" id="LR899009">
    <property type="protein sequence ID" value="CAD7078233.1"/>
    <property type="molecule type" value="Genomic_DNA"/>
</dbReference>
<dbReference type="AlphaFoldDB" id="A0A7R8UCL9"/>
<sequence length="115" mass="13149">MYGSPSRVIICFFFLYNCQIEGFLAYKLAHLPAQFLAPRLFAIFLVVFLRCVWQIVAAGTDSEPDLQLEIVASDHRKQFSSTYVQWSEFARVISCNPSSKLFGSSNKFQLKNRAN</sequence>